<name>A0A330GZ18_9HYPH</name>
<dbReference type="Pfam" id="PF06707">
    <property type="entry name" value="DUF1194"/>
    <property type="match status" value="1"/>
</dbReference>
<comment type="caution">
    <text evidence="1">The sequence shown here is derived from an EMBL/GenBank/DDBJ whole genome shotgun (WGS) entry which is preliminary data.</text>
</comment>
<protein>
    <recommendedName>
        <fullName evidence="3">DUF1194 domain-containing protein</fullName>
    </recommendedName>
</protein>
<reference evidence="1 2" key="2">
    <citation type="submission" date="2018-07" db="EMBL/GenBank/DDBJ databases">
        <title>Diversity of Mesorhizobium strains in Brazil.</title>
        <authorList>
            <person name="Helene L.C.F."/>
            <person name="Dall'Agnol R."/>
            <person name="Delamuta J.R.M."/>
            <person name="Hungria M."/>
        </authorList>
    </citation>
    <scope>NUCLEOTIDE SEQUENCE [LARGE SCALE GENOMIC DNA]</scope>
    <source>
        <strain evidence="1 2">CNPSo 3140</strain>
    </source>
</reference>
<dbReference type="Proteomes" id="UP000251956">
    <property type="component" value="Unassembled WGS sequence"/>
</dbReference>
<dbReference type="Gene3D" id="3.40.50.410">
    <property type="entry name" value="von Willebrand factor, type A domain"/>
    <property type="match status" value="1"/>
</dbReference>
<organism evidence="1 2">
    <name type="scientific">Mesorhizobium atlanticum</name>
    <dbReference type="NCBI Taxonomy" id="2233532"/>
    <lineage>
        <taxon>Bacteria</taxon>
        <taxon>Pseudomonadati</taxon>
        <taxon>Pseudomonadota</taxon>
        <taxon>Alphaproteobacteria</taxon>
        <taxon>Hyphomicrobiales</taxon>
        <taxon>Phyllobacteriaceae</taxon>
        <taxon>Mesorhizobium</taxon>
    </lineage>
</organism>
<evidence type="ECO:0000313" key="1">
    <source>
        <dbReference type="EMBL" id="RAZ80455.1"/>
    </source>
</evidence>
<sequence length="285" mass="30870">MGTRCLSNVWHTPEATRPRSRLCLKILALLLGIFNPTSVGVGHERLAVDLELILAVDVSPSMSQAEQRIQRDGYVSAFRHSDVTRAIASGARGRIAVAYIEWAGPKHRRVVLPWTIIGSDDDAKRFADALAAQPMVREAGTSISGGLQAAQDLFARNWAIGERRVIDVSGNGPNNAGPPVAPVRDELIASGITINGLPVSLPHGTSDSFETFSEGYLNSYYEHCVIGGPDAFVIEVDDLTLFAVAIRRKLVREIASVPPRPKLASYAPARLANFDCLTTGEGRYR</sequence>
<accession>A0A330GZ18</accession>
<keyword evidence="2" id="KW-1185">Reference proteome</keyword>
<dbReference type="InterPro" id="IPR010607">
    <property type="entry name" value="DUF1194"/>
</dbReference>
<dbReference type="SUPFAM" id="SSF53300">
    <property type="entry name" value="vWA-like"/>
    <property type="match status" value="1"/>
</dbReference>
<dbReference type="CDD" id="cd00198">
    <property type="entry name" value="vWFA"/>
    <property type="match status" value="1"/>
</dbReference>
<gene>
    <name evidence="1" type="ORF">DPM35_04020</name>
</gene>
<reference evidence="2" key="1">
    <citation type="submission" date="2018-06" db="EMBL/GenBank/DDBJ databases">
        <authorList>
            <person name="Helene L.C."/>
            <person name="Dall'Agnol R."/>
            <person name="Delamuta J.R."/>
            <person name="Hungria M."/>
        </authorList>
    </citation>
    <scope>NUCLEOTIDE SEQUENCE [LARGE SCALE GENOMIC DNA]</scope>
    <source>
        <strain evidence="2">CNPSo 3140</strain>
    </source>
</reference>
<evidence type="ECO:0000313" key="2">
    <source>
        <dbReference type="Proteomes" id="UP000251956"/>
    </source>
</evidence>
<dbReference type="OrthoDB" id="9792179at2"/>
<dbReference type="AlphaFoldDB" id="A0A330GZ18"/>
<dbReference type="EMBL" id="QMBQ01000001">
    <property type="protein sequence ID" value="RAZ80455.1"/>
    <property type="molecule type" value="Genomic_DNA"/>
</dbReference>
<dbReference type="RefSeq" id="WP_112125995.1">
    <property type="nucleotide sequence ID" value="NZ_QMBQ01000001.1"/>
</dbReference>
<evidence type="ECO:0008006" key="3">
    <source>
        <dbReference type="Google" id="ProtNLM"/>
    </source>
</evidence>
<proteinExistence type="predicted"/>
<dbReference type="InterPro" id="IPR036465">
    <property type="entry name" value="vWFA_dom_sf"/>
</dbReference>